<dbReference type="Proteomes" id="UP000007148">
    <property type="component" value="Unassembled WGS sequence"/>
</dbReference>
<feature type="compositionally biased region" description="Basic and acidic residues" evidence="1">
    <location>
        <begin position="120"/>
        <end position="131"/>
    </location>
</feature>
<feature type="region of interest" description="Disordered" evidence="1">
    <location>
        <begin position="120"/>
        <end position="144"/>
    </location>
</feature>
<evidence type="ECO:0000256" key="1">
    <source>
        <dbReference type="SAM" id="MobiDB-lite"/>
    </source>
</evidence>
<organism evidence="2 3">
    <name type="scientific">Serendipita indica (strain DSM 11827)</name>
    <name type="common">Root endophyte fungus</name>
    <name type="synonym">Piriformospora indica</name>
    <dbReference type="NCBI Taxonomy" id="1109443"/>
    <lineage>
        <taxon>Eukaryota</taxon>
        <taxon>Fungi</taxon>
        <taxon>Dikarya</taxon>
        <taxon>Basidiomycota</taxon>
        <taxon>Agaricomycotina</taxon>
        <taxon>Agaricomycetes</taxon>
        <taxon>Sebacinales</taxon>
        <taxon>Serendipitaceae</taxon>
        <taxon>Serendipita</taxon>
    </lineage>
</organism>
<name>G4TNK3_SERID</name>
<sequence length="632" mass="71241">MSNVYPEVDWTEWNLDGELPEEQIHTNQPTTHHPQSHSPQSSGQGVYLNHISPWSYNSPSPGPLITPSQHATPRLSPQPSTIGGSPRSEWAPSPGLMITTSQATSPAFSSIDIHFSKPESNKARLKFDQSRPRRSRSTSVSSTKRIAPLSTLHERPATFINPADLWILSGRTIPNLSREILAGIFIHYAHGLASYSKSVDYSRILRSGRYRLETLLLVCRHWHTIATQTSGLWEGFYIFIDDLRDFETWRRLARVRITRLNSHPDLSISIVLGPPVYRGLSLRLYSVLSEANLAPMGQEKAHQAVSCLRELADLVSVLAGIGNTLASVWRKFYLSFPLEHSELVSQLSASQLLDAEKFLDQILGREMKALEHIELRGLSWLRPERTTDPSSKLPWALNCAMGSLRVIHMTNCSLPCTPDIRSAQELRFDECTFWNDVPFSPRNIAAMPLNSDNAPDWIRILGLKPIIHLSHLHTLAIGPLHAVIKLNVPSLRVLEVMYNSYNYISSLFYLSGIIGENIEELLFSPRIRSPLPTDTHEVPGLEEVKVKIVSFFRRSRSIKTIRGPDDLLNLVLASVYELRLSSPNMDTIFEGLTLSTNYGHLSPLLRLGGHEDATRLQWIARQTFGKELFNWS</sequence>
<evidence type="ECO:0000313" key="3">
    <source>
        <dbReference type="Proteomes" id="UP000007148"/>
    </source>
</evidence>
<evidence type="ECO:0000313" key="2">
    <source>
        <dbReference type="EMBL" id="CCA72890.1"/>
    </source>
</evidence>
<evidence type="ECO:0008006" key="4">
    <source>
        <dbReference type="Google" id="ProtNLM"/>
    </source>
</evidence>
<keyword evidence="3" id="KW-1185">Reference proteome</keyword>
<reference evidence="2 3" key="1">
    <citation type="journal article" date="2011" name="PLoS Pathog.">
        <title>Endophytic Life Strategies Decoded by Genome and Transcriptome Analyses of the Mutualistic Root Symbiont Piriformospora indica.</title>
        <authorList>
            <person name="Zuccaro A."/>
            <person name="Lahrmann U."/>
            <person name="Guldener U."/>
            <person name="Langen G."/>
            <person name="Pfiffi S."/>
            <person name="Biedenkopf D."/>
            <person name="Wong P."/>
            <person name="Samans B."/>
            <person name="Grimm C."/>
            <person name="Basiewicz M."/>
            <person name="Murat C."/>
            <person name="Martin F."/>
            <person name="Kogel K.H."/>
        </authorList>
    </citation>
    <scope>NUCLEOTIDE SEQUENCE [LARGE SCALE GENOMIC DNA]</scope>
    <source>
        <strain evidence="2 3">DSM 11827</strain>
    </source>
</reference>
<feature type="compositionally biased region" description="Polar residues" evidence="1">
    <location>
        <begin position="66"/>
        <end position="83"/>
    </location>
</feature>
<proteinExistence type="predicted"/>
<dbReference type="AlphaFoldDB" id="G4TNK3"/>
<feature type="compositionally biased region" description="Low complexity" evidence="1">
    <location>
        <begin position="28"/>
        <end position="45"/>
    </location>
</feature>
<dbReference type="InParanoid" id="G4TNK3"/>
<dbReference type="EMBL" id="CAFZ01000189">
    <property type="protein sequence ID" value="CCA72890.1"/>
    <property type="molecule type" value="Genomic_DNA"/>
</dbReference>
<dbReference type="HOGENOM" id="CLU_410550_0_0_1"/>
<protein>
    <recommendedName>
        <fullName evidence="4">F-box domain-containing protein</fullName>
    </recommendedName>
</protein>
<feature type="region of interest" description="Disordered" evidence="1">
    <location>
        <begin position="25"/>
        <end position="99"/>
    </location>
</feature>
<gene>
    <name evidence="2" type="ORF">PIIN_06827</name>
</gene>
<accession>G4TNK3</accession>
<comment type="caution">
    <text evidence="2">The sequence shown here is derived from an EMBL/GenBank/DDBJ whole genome shotgun (WGS) entry which is preliminary data.</text>
</comment>